<evidence type="ECO:0000256" key="5">
    <source>
        <dbReference type="ARBA" id="ARBA00022946"/>
    </source>
</evidence>
<evidence type="ECO:0000256" key="3">
    <source>
        <dbReference type="ARBA" id="ARBA00011589"/>
    </source>
</evidence>
<dbReference type="GO" id="GO:0044183">
    <property type="term" value="F:protein folding chaperone"/>
    <property type="evidence" value="ECO:0007669"/>
    <property type="project" value="TreeGrafter"/>
</dbReference>
<comment type="similarity">
    <text evidence="2">Belongs to the complex I LYR family. MZM1 subfamily.</text>
</comment>
<dbReference type="InterPro" id="IPR050435">
    <property type="entry name" value="MZM1/LYRM7"/>
</dbReference>
<accession>A0A4P6XTP9</accession>
<dbReference type="PANTHER" id="PTHR46749:SF1">
    <property type="entry name" value="COMPLEX III ASSEMBLY FACTOR LYRM7"/>
    <property type="match status" value="1"/>
</dbReference>
<dbReference type="InterPro" id="IPR045298">
    <property type="entry name" value="Complex1_LYR_LYRM7"/>
</dbReference>
<evidence type="ECO:0000313" key="9">
    <source>
        <dbReference type="EMBL" id="QBM89826.1"/>
    </source>
</evidence>
<evidence type="ECO:0000256" key="4">
    <source>
        <dbReference type="ARBA" id="ARBA00015108"/>
    </source>
</evidence>
<keyword evidence="7" id="KW-0143">Chaperone</keyword>
<proteinExistence type="inferred from homology"/>
<evidence type="ECO:0000256" key="8">
    <source>
        <dbReference type="ARBA" id="ARBA00025268"/>
    </source>
</evidence>
<gene>
    <name evidence="9" type="ORF">METSCH_E00600</name>
</gene>
<dbReference type="AlphaFoldDB" id="A0A4P6XTP9"/>
<keyword evidence="6" id="KW-0496">Mitochondrion</keyword>
<keyword evidence="10" id="KW-1185">Reference proteome</keyword>
<organism evidence="9 10">
    <name type="scientific">Metschnikowia aff. pulcherrima</name>
    <dbReference type="NCBI Taxonomy" id="2163413"/>
    <lineage>
        <taxon>Eukaryota</taxon>
        <taxon>Fungi</taxon>
        <taxon>Dikarya</taxon>
        <taxon>Ascomycota</taxon>
        <taxon>Saccharomycotina</taxon>
        <taxon>Pichiomycetes</taxon>
        <taxon>Metschnikowiaceae</taxon>
        <taxon>Metschnikowia</taxon>
    </lineage>
</organism>
<evidence type="ECO:0000313" key="10">
    <source>
        <dbReference type="Proteomes" id="UP000292447"/>
    </source>
</evidence>
<evidence type="ECO:0000256" key="6">
    <source>
        <dbReference type="ARBA" id="ARBA00023128"/>
    </source>
</evidence>
<evidence type="ECO:0000256" key="1">
    <source>
        <dbReference type="ARBA" id="ARBA00004305"/>
    </source>
</evidence>
<dbReference type="STRING" id="2163413.A0A4P6XTP9"/>
<dbReference type="Proteomes" id="UP000292447">
    <property type="component" value="Chromosome V"/>
</dbReference>
<comment type="function">
    <text evidence="8">Assembly factor required for Rieske Fe-S protein RIP1 incorporation into the cytochrome b-c1 (CIII) complex. Functions as a chaperone, binding to this subunit within the mitochondrial matrix and stabilizing it prior to its translocation and insertion into the late CIII dimeric intermediate within the mitochondrial inner membrane. Modulates the mitochondrial matrix zinc pool.</text>
</comment>
<dbReference type="GO" id="GO:0034551">
    <property type="term" value="P:mitochondrial respiratory chain complex III assembly"/>
    <property type="evidence" value="ECO:0007669"/>
    <property type="project" value="InterPro"/>
</dbReference>
<dbReference type="EMBL" id="CP034460">
    <property type="protein sequence ID" value="QBM89826.1"/>
    <property type="molecule type" value="Genomic_DNA"/>
</dbReference>
<evidence type="ECO:0000256" key="7">
    <source>
        <dbReference type="ARBA" id="ARBA00023186"/>
    </source>
</evidence>
<comment type="subunit">
    <text evidence="3">Interacts with RIP1.</text>
</comment>
<reference evidence="10" key="1">
    <citation type="submission" date="2019-03" db="EMBL/GenBank/DDBJ databases">
        <title>Snf2 controls pulcherriminic acid biosynthesis and connects pigmentation and antifungal activity of the yeast Metschnikowia pulcherrima.</title>
        <authorList>
            <person name="Gore-Lloyd D."/>
            <person name="Sumann I."/>
            <person name="Brachmann A.O."/>
            <person name="Schneeberger K."/>
            <person name="Ortiz-Merino R.A."/>
            <person name="Moreno-Beltran M."/>
            <person name="Schlaefli M."/>
            <person name="Kirner P."/>
            <person name="Santos Kron A."/>
            <person name="Wolfe K.H."/>
            <person name="Piel J."/>
            <person name="Ahrens C.H."/>
            <person name="Henk D."/>
            <person name="Freimoser F.M."/>
        </authorList>
    </citation>
    <scope>NUCLEOTIDE SEQUENCE [LARGE SCALE GENOMIC DNA]</scope>
    <source>
        <strain evidence="10">APC 1.2</strain>
    </source>
</reference>
<sequence>MSVSLLLAYRHALRATRVAFNGDNFMLLSARAKVKEGILENKHLTGAEETEKAVKHLDEVAAFLVKNIVQGEKQKNDRYHLKFHEKTELGSNETIRQNSKVNLGSLAGVKVRKCSDK</sequence>
<dbReference type="GO" id="GO:0005759">
    <property type="term" value="C:mitochondrial matrix"/>
    <property type="evidence" value="ECO:0007669"/>
    <property type="project" value="UniProtKB-SubCell"/>
</dbReference>
<keyword evidence="5" id="KW-0809">Transit peptide</keyword>
<evidence type="ECO:0000256" key="2">
    <source>
        <dbReference type="ARBA" id="ARBA00009949"/>
    </source>
</evidence>
<dbReference type="PANTHER" id="PTHR46749">
    <property type="entry name" value="COMPLEX III ASSEMBLY FACTOR LYRM7"/>
    <property type="match status" value="1"/>
</dbReference>
<name>A0A4P6XTP9_9ASCO</name>
<protein>
    <recommendedName>
        <fullName evidence="4">Mitochondrial zinc maintenance protein 1, mitochondrial</fullName>
    </recommendedName>
</protein>
<dbReference type="CDD" id="cd20267">
    <property type="entry name" value="Complex1_LYR_LYRM7"/>
    <property type="match status" value="1"/>
</dbReference>
<comment type="subcellular location">
    <subcellularLocation>
        <location evidence="1">Mitochondrion matrix</location>
    </subcellularLocation>
</comment>